<protein>
    <submittedName>
        <fullName evidence="2">Lipid-transfer protein</fullName>
    </submittedName>
</protein>
<dbReference type="PIRSF" id="PIRSF000429">
    <property type="entry name" value="Ac-CoA_Ac_transf"/>
    <property type="match status" value="1"/>
</dbReference>
<dbReference type="InterPro" id="IPR016039">
    <property type="entry name" value="Thiolase-like"/>
</dbReference>
<feature type="domain" description="Thiolase C-terminal" evidence="1">
    <location>
        <begin position="242"/>
        <end position="380"/>
    </location>
</feature>
<dbReference type="CDD" id="cd00829">
    <property type="entry name" value="SCP-x_thiolase"/>
    <property type="match status" value="1"/>
</dbReference>
<organism evidence="2 3">
    <name type="scientific">Sphingomonas psychrolutea</name>
    <dbReference type="NCBI Taxonomy" id="1259676"/>
    <lineage>
        <taxon>Bacteria</taxon>
        <taxon>Pseudomonadati</taxon>
        <taxon>Pseudomonadota</taxon>
        <taxon>Alphaproteobacteria</taxon>
        <taxon>Sphingomonadales</taxon>
        <taxon>Sphingomonadaceae</taxon>
        <taxon>Sphingomonas</taxon>
    </lineage>
</organism>
<evidence type="ECO:0000259" key="1">
    <source>
        <dbReference type="Pfam" id="PF22691"/>
    </source>
</evidence>
<dbReference type="SUPFAM" id="SSF53901">
    <property type="entry name" value="Thiolase-like"/>
    <property type="match status" value="2"/>
</dbReference>
<dbReference type="Pfam" id="PF22691">
    <property type="entry name" value="Thiolase_C_1"/>
    <property type="match status" value="1"/>
</dbReference>
<keyword evidence="3" id="KW-1185">Reference proteome</keyword>
<dbReference type="InterPro" id="IPR055140">
    <property type="entry name" value="Thiolase_C_2"/>
</dbReference>
<proteinExistence type="predicted"/>
<evidence type="ECO:0000313" key="2">
    <source>
        <dbReference type="EMBL" id="GGA36871.1"/>
    </source>
</evidence>
<dbReference type="EMBL" id="BMDW01000002">
    <property type="protein sequence ID" value="GGA36871.1"/>
    <property type="molecule type" value="Genomic_DNA"/>
</dbReference>
<dbReference type="PANTHER" id="PTHR42870:SF1">
    <property type="entry name" value="NON-SPECIFIC LIPID-TRANSFER PROTEIN-LIKE 2"/>
    <property type="match status" value="1"/>
</dbReference>
<gene>
    <name evidence="2" type="ORF">GCM10011395_03980</name>
</gene>
<dbReference type="Proteomes" id="UP000618591">
    <property type="component" value="Unassembled WGS sequence"/>
</dbReference>
<dbReference type="Gene3D" id="3.40.47.10">
    <property type="match status" value="1"/>
</dbReference>
<reference evidence="3" key="1">
    <citation type="journal article" date="2019" name="Int. J. Syst. Evol. Microbiol.">
        <title>The Global Catalogue of Microorganisms (GCM) 10K type strain sequencing project: providing services to taxonomists for standard genome sequencing and annotation.</title>
        <authorList>
            <consortium name="The Broad Institute Genomics Platform"/>
            <consortium name="The Broad Institute Genome Sequencing Center for Infectious Disease"/>
            <person name="Wu L."/>
            <person name="Ma J."/>
        </authorList>
    </citation>
    <scope>NUCLEOTIDE SEQUENCE [LARGE SCALE GENOMIC DNA]</scope>
    <source>
        <strain evidence="3">CGMCC 1.10106</strain>
    </source>
</reference>
<accession>A0ABQ1G534</accession>
<evidence type="ECO:0000313" key="3">
    <source>
        <dbReference type="Proteomes" id="UP000618591"/>
    </source>
</evidence>
<dbReference type="InterPro" id="IPR002155">
    <property type="entry name" value="Thiolase"/>
</dbReference>
<dbReference type="RefSeq" id="WP_229732762.1">
    <property type="nucleotide sequence ID" value="NZ_BMDW01000002.1"/>
</dbReference>
<comment type="caution">
    <text evidence="2">The sequence shown here is derived from an EMBL/GenBank/DDBJ whole genome shotgun (WGS) entry which is preliminary data.</text>
</comment>
<name>A0ABQ1G534_9SPHN</name>
<sequence>MKRGSIAIVGMGVTKQGRALGVTEVELRRQALEIALADAGVERDAIDGYILASHEREDLRYLGLSPNFSWPVQTGGATAPCTFIMAAGAILSGQAEMVACAYAMAPSSGGMPGFGGKMSFGSLGYGYPAQVGMIGAASAHALHARWHMDHYGTTSEHLGAVAVQLRNHALNRPDAMGYGQPITLEEHQASPMIVDPFRMLDCCRDTDGGAVFIVTSAERAKSMAQTHPVYLLGAGMGHNIGNWHQRDVYAHHDAIAPAIGRALAQSGVSLDAIDTAQFYDPFTISVIMQLEHYGFCAPGQGGPFVADGGIALDGKIPSNTGGGQISGFYAAGFTPLIEAMKQLRGEAGATQVKDARIALTSGHGLNGGVQNTWSHGTLILGAEA</sequence>
<dbReference type="PANTHER" id="PTHR42870">
    <property type="entry name" value="ACETYL-COA C-ACETYLTRANSFERASE"/>
    <property type="match status" value="1"/>
</dbReference>